<evidence type="ECO:0000313" key="3">
    <source>
        <dbReference type="EMBL" id="GAA2145501.1"/>
    </source>
</evidence>
<proteinExistence type="predicted"/>
<accession>A0ABN2ZPP0</accession>
<keyword evidence="2" id="KW-0812">Transmembrane</keyword>
<sequence>MSTTPGSRRDRLAAERAEQLRKERRNRLLVRGGLGLAALALAGGVTALVVTRQSPSPATASAGIPSQPRTTADGRTTAPPWDAPAGPAAAAAVQAAGLPMLTAEGTAEHIHAHLDVYADGKAVTVPGLIGIDEPGQQISPVHTHDTSGIIHIESPVRADFSLGQFMTEWQVSLSAGHLGGLAADSAHTLTAYVNGKPVAGDPAAITLGAHDEIALVYGTAGENAQVQVPGSYSFPAGL</sequence>
<name>A0ABN2ZPP0_9ACTN</name>
<evidence type="ECO:0000313" key="4">
    <source>
        <dbReference type="Proteomes" id="UP001422759"/>
    </source>
</evidence>
<feature type="region of interest" description="Disordered" evidence="1">
    <location>
        <begin position="54"/>
        <end position="85"/>
    </location>
</feature>
<comment type="caution">
    <text evidence="3">The sequence shown here is derived from an EMBL/GenBank/DDBJ whole genome shotgun (WGS) entry which is preliminary data.</text>
</comment>
<dbReference type="RefSeq" id="WP_344465785.1">
    <property type="nucleotide sequence ID" value="NZ_BAAANT010000017.1"/>
</dbReference>
<dbReference type="EMBL" id="BAAANT010000017">
    <property type="protein sequence ID" value="GAA2145501.1"/>
    <property type="molecule type" value="Genomic_DNA"/>
</dbReference>
<feature type="transmembrane region" description="Helical" evidence="2">
    <location>
        <begin position="28"/>
        <end position="50"/>
    </location>
</feature>
<reference evidence="3 4" key="1">
    <citation type="journal article" date="2019" name="Int. J. Syst. Evol. Microbiol.">
        <title>The Global Catalogue of Microorganisms (GCM) 10K type strain sequencing project: providing services to taxonomists for standard genome sequencing and annotation.</title>
        <authorList>
            <consortium name="The Broad Institute Genomics Platform"/>
            <consortium name="The Broad Institute Genome Sequencing Center for Infectious Disease"/>
            <person name="Wu L."/>
            <person name="Ma J."/>
        </authorList>
    </citation>
    <scope>NUCLEOTIDE SEQUENCE [LARGE SCALE GENOMIC DNA]</scope>
    <source>
        <strain evidence="3 4">JCM 14560</strain>
    </source>
</reference>
<keyword evidence="2" id="KW-1133">Transmembrane helix</keyword>
<evidence type="ECO:0000256" key="1">
    <source>
        <dbReference type="SAM" id="MobiDB-lite"/>
    </source>
</evidence>
<protein>
    <submittedName>
        <fullName evidence="3">Uncharacterized protein</fullName>
    </submittedName>
</protein>
<evidence type="ECO:0000256" key="2">
    <source>
        <dbReference type="SAM" id="Phobius"/>
    </source>
</evidence>
<organism evidence="3 4">
    <name type="scientific">Kitasatospora kazusensis</name>
    <dbReference type="NCBI Taxonomy" id="407974"/>
    <lineage>
        <taxon>Bacteria</taxon>
        <taxon>Bacillati</taxon>
        <taxon>Actinomycetota</taxon>
        <taxon>Actinomycetes</taxon>
        <taxon>Kitasatosporales</taxon>
        <taxon>Streptomycetaceae</taxon>
        <taxon>Kitasatospora</taxon>
    </lineage>
</organism>
<keyword evidence="4" id="KW-1185">Reference proteome</keyword>
<gene>
    <name evidence="3" type="ORF">GCM10009760_34230</name>
</gene>
<dbReference type="Proteomes" id="UP001422759">
    <property type="component" value="Unassembled WGS sequence"/>
</dbReference>
<keyword evidence="2" id="KW-0472">Membrane</keyword>